<keyword evidence="6" id="KW-0472">Membrane</keyword>
<dbReference type="PROSITE" id="PS50865">
    <property type="entry name" value="ZF_MYND_2"/>
    <property type="match status" value="1"/>
</dbReference>
<feature type="compositionally biased region" description="Low complexity" evidence="5">
    <location>
        <begin position="206"/>
        <end position="217"/>
    </location>
</feature>
<keyword evidence="1" id="KW-0479">Metal-binding</keyword>
<feature type="region of interest" description="Disordered" evidence="5">
    <location>
        <begin position="186"/>
        <end position="232"/>
    </location>
</feature>
<feature type="compositionally biased region" description="Gly residues" evidence="5">
    <location>
        <begin position="218"/>
        <end position="231"/>
    </location>
</feature>
<dbReference type="OrthoDB" id="432970at2759"/>
<keyword evidence="6" id="KW-0812">Transmembrane</keyword>
<evidence type="ECO:0000313" key="8">
    <source>
        <dbReference type="EMBL" id="KAG2490807.1"/>
    </source>
</evidence>
<evidence type="ECO:0000256" key="3">
    <source>
        <dbReference type="ARBA" id="ARBA00022833"/>
    </source>
</evidence>
<evidence type="ECO:0000256" key="4">
    <source>
        <dbReference type="PROSITE-ProRule" id="PRU00134"/>
    </source>
</evidence>
<gene>
    <name evidence="8" type="ORF">HYH03_010729</name>
</gene>
<dbReference type="SUPFAM" id="SSF144232">
    <property type="entry name" value="HIT/MYND zinc finger-like"/>
    <property type="match status" value="1"/>
</dbReference>
<keyword evidence="3" id="KW-0862">Zinc</keyword>
<dbReference type="InterPro" id="IPR002893">
    <property type="entry name" value="Znf_MYND"/>
</dbReference>
<dbReference type="Pfam" id="PF01753">
    <property type="entry name" value="zf-MYND"/>
    <property type="match status" value="1"/>
</dbReference>
<feature type="domain" description="MYND-type" evidence="7">
    <location>
        <begin position="781"/>
        <end position="823"/>
    </location>
</feature>
<reference evidence="8" key="1">
    <citation type="journal article" date="2020" name="bioRxiv">
        <title>Comparative genomics of Chlamydomonas.</title>
        <authorList>
            <person name="Craig R.J."/>
            <person name="Hasan A.R."/>
            <person name="Ness R.W."/>
            <person name="Keightley P.D."/>
        </authorList>
    </citation>
    <scope>NUCLEOTIDE SEQUENCE</scope>
    <source>
        <strain evidence="8">CCAP 11/70</strain>
    </source>
</reference>
<evidence type="ECO:0000256" key="1">
    <source>
        <dbReference type="ARBA" id="ARBA00022723"/>
    </source>
</evidence>
<evidence type="ECO:0000256" key="6">
    <source>
        <dbReference type="SAM" id="Phobius"/>
    </source>
</evidence>
<comment type="caution">
    <text evidence="8">The sequence shown here is derived from an EMBL/GenBank/DDBJ whole genome shotgun (WGS) entry which is preliminary data.</text>
</comment>
<keyword evidence="9" id="KW-1185">Reference proteome</keyword>
<organism evidence="8 9">
    <name type="scientific">Edaphochlamys debaryana</name>
    <dbReference type="NCBI Taxonomy" id="47281"/>
    <lineage>
        <taxon>Eukaryota</taxon>
        <taxon>Viridiplantae</taxon>
        <taxon>Chlorophyta</taxon>
        <taxon>core chlorophytes</taxon>
        <taxon>Chlorophyceae</taxon>
        <taxon>CS clade</taxon>
        <taxon>Chlamydomonadales</taxon>
        <taxon>Chlamydomonadales incertae sedis</taxon>
        <taxon>Edaphochlamys</taxon>
    </lineage>
</organism>
<keyword evidence="6" id="KW-1133">Transmembrane helix</keyword>
<protein>
    <recommendedName>
        <fullName evidence="7">MYND-type domain-containing protein</fullName>
    </recommendedName>
</protein>
<evidence type="ECO:0000259" key="7">
    <source>
        <dbReference type="PROSITE" id="PS50865"/>
    </source>
</evidence>
<proteinExistence type="predicted"/>
<dbReference type="AlphaFoldDB" id="A0A835XWC4"/>
<evidence type="ECO:0000256" key="5">
    <source>
        <dbReference type="SAM" id="MobiDB-lite"/>
    </source>
</evidence>
<feature type="transmembrane region" description="Helical" evidence="6">
    <location>
        <begin position="21"/>
        <end position="40"/>
    </location>
</feature>
<dbReference type="Gene3D" id="6.10.140.2220">
    <property type="match status" value="1"/>
</dbReference>
<sequence>MRLYGRGMQSPELLFTECARIGCFLAFAIAQYLHFLAFVVEGYMVQAEDAGRYNYDPPVPQLATGLRDSKLVGGTASLILACLGPDVAILPGQTPAPADAAAAAAAAAALEPEYNEGTRKAILYFAHAVDMIGKAGNDPEHTGKTRSSKASKRLYAAFGEALVHPETARLRLAMLETVWAQAGMEPAAGPGAERRPEQGPGGGGTDSTASGGSDQGRSGSGGGGEGSGARGSSGCTYDCDERLWVHHNHVHAQLAVRTAEALGRLTRGQGLCGMYGPKQKDFFGIELTSVLFTLPTGEDMPEEGWDPRALPLWAEAITWTVAVAAEALSIVRAAGDKNYSAREHEAGPAALLPGVVDTSLQGLSYAAEHLGEDWRRAGIPRPGVPSRDAVLSRLRYAGLGAGLDHALRLACADLDHPRSPIGLGARLESDTEYGQGLDKVMQAAHVVMTNLRLDPLAPVEGQPLGEAGGALLTYAKRARVVARRLEATAAGAGGQPDAMLYLPSGSRLPPGSLTAALADCAALLRRRQEGDQGAGRSVLAALSDLRSELAPAAAPTSTTTTPSASSGTAAAELEAFLYQCTGALAARVGCDVSSLARPGDLLAGLALEDSRTAAGLALGECLHYVTRLGEACGAGQGGTGAGAEQAEGRLLACQPHRLIAAACKQLCAARSPSGAAARTAPLSSSGSGSGSGSDDAAFRQAATTLLGWMRAQGEEPWGLGGLTQPPPYDARELFRDYGIITAPAAQRAAAVVLDEALPPALEAPPQGRVWAQLRVCGFPGCMSYGGRSEADLPLKQCGGCKAVRYCGPECQRAHWREGHQGECGALAAAVRAGKGQVLMHR</sequence>
<accession>A0A835XWC4</accession>
<evidence type="ECO:0000256" key="2">
    <source>
        <dbReference type="ARBA" id="ARBA00022771"/>
    </source>
</evidence>
<dbReference type="GO" id="GO:0008270">
    <property type="term" value="F:zinc ion binding"/>
    <property type="evidence" value="ECO:0007669"/>
    <property type="project" value="UniProtKB-KW"/>
</dbReference>
<dbReference type="Proteomes" id="UP000612055">
    <property type="component" value="Unassembled WGS sequence"/>
</dbReference>
<evidence type="ECO:0000313" key="9">
    <source>
        <dbReference type="Proteomes" id="UP000612055"/>
    </source>
</evidence>
<dbReference type="EMBL" id="JAEHOE010000058">
    <property type="protein sequence ID" value="KAG2490807.1"/>
    <property type="molecule type" value="Genomic_DNA"/>
</dbReference>
<name>A0A835XWC4_9CHLO</name>
<keyword evidence="2 4" id="KW-0863">Zinc-finger</keyword>